<feature type="compositionally biased region" description="Polar residues" evidence="2">
    <location>
        <begin position="1284"/>
        <end position="1310"/>
    </location>
</feature>
<keyword evidence="1" id="KW-0175">Coiled coil</keyword>
<organism evidence="3 4">
    <name type="scientific">Ceutorhynchus assimilis</name>
    <name type="common">cabbage seed weevil</name>
    <dbReference type="NCBI Taxonomy" id="467358"/>
    <lineage>
        <taxon>Eukaryota</taxon>
        <taxon>Metazoa</taxon>
        <taxon>Ecdysozoa</taxon>
        <taxon>Arthropoda</taxon>
        <taxon>Hexapoda</taxon>
        <taxon>Insecta</taxon>
        <taxon>Pterygota</taxon>
        <taxon>Neoptera</taxon>
        <taxon>Endopterygota</taxon>
        <taxon>Coleoptera</taxon>
        <taxon>Polyphaga</taxon>
        <taxon>Cucujiformia</taxon>
        <taxon>Curculionidae</taxon>
        <taxon>Ceutorhynchinae</taxon>
        <taxon>Ceutorhynchus</taxon>
    </lineage>
</organism>
<dbReference type="InterPro" id="IPR028750">
    <property type="entry name" value="CEP350/CC187"/>
</dbReference>
<dbReference type="PANTHER" id="PTHR13958">
    <property type="entry name" value="CENTROSOME-ASSOCIATED PROTEIN 350"/>
    <property type="match status" value="1"/>
</dbReference>
<feature type="compositionally biased region" description="Polar residues" evidence="2">
    <location>
        <begin position="418"/>
        <end position="441"/>
    </location>
</feature>
<feature type="region of interest" description="Disordered" evidence="2">
    <location>
        <begin position="303"/>
        <end position="323"/>
    </location>
</feature>
<dbReference type="OrthoDB" id="306254at2759"/>
<dbReference type="GO" id="GO:0005813">
    <property type="term" value="C:centrosome"/>
    <property type="evidence" value="ECO:0007669"/>
    <property type="project" value="InterPro"/>
</dbReference>
<feature type="region of interest" description="Disordered" evidence="2">
    <location>
        <begin position="1273"/>
        <end position="1310"/>
    </location>
</feature>
<feature type="coiled-coil region" evidence="1">
    <location>
        <begin position="11"/>
        <end position="38"/>
    </location>
</feature>
<feature type="compositionally biased region" description="Basic and acidic residues" evidence="2">
    <location>
        <begin position="394"/>
        <end position="404"/>
    </location>
</feature>
<proteinExistence type="predicted"/>
<feature type="compositionally biased region" description="Polar residues" evidence="2">
    <location>
        <begin position="163"/>
        <end position="179"/>
    </location>
</feature>
<evidence type="ECO:0000256" key="1">
    <source>
        <dbReference type="SAM" id="Coils"/>
    </source>
</evidence>
<evidence type="ECO:0000313" key="4">
    <source>
        <dbReference type="Proteomes" id="UP001152799"/>
    </source>
</evidence>
<gene>
    <name evidence="3" type="ORF">CEUTPL_LOCUS12047</name>
</gene>
<feature type="region of interest" description="Disordered" evidence="2">
    <location>
        <begin position="737"/>
        <end position="775"/>
    </location>
</feature>
<evidence type="ECO:0000313" key="3">
    <source>
        <dbReference type="EMBL" id="CAH1133595.1"/>
    </source>
</evidence>
<evidence type="ECO:0000256" key="2">
    <source>
        <dbReference type="SAM" id="MobiDB-lite"/>
    </source>
</evidence>
<feature type="compositionally biased region" description="Polar residues" evidence="2">
    <location>
        <begin position="531"/>
        <end position="549"/>
    </location>
</feature>
<accession>A0A9P0GKQ4</accession>
<feature type="compositionally biased region" description="Polar residues" evidence="2">
    <location>
        <begin position="737"/>
        <end position="766"/>
    </location>
</feature>
<dbReference type="EMBL" id="OU892283">
    <property type="protein sequence ID" value="CAH1133595.1"/>
    <property type="molecule type" value="Genomic_DNA"/>
</dbReference>
<feature type="compositionally biased region" description="Polar residues" evidence="2">
    <location>
        <begin position="667"/>
        <end position="676"/>
    </location>
</feature>
<feature type="compositionally biased region" description="Basic and acidic residues" evidence="2">
    <location>
        <begin position="1519"/>
        <end position="1531"/>
    </location>
</feature>
<feature type="compositionally biased region" description="Acidic residues" evidence="2">
    <location>
        <begin position="1504"/>
        <end position="1518"/>
    </location>
</feature>
<feature type="region of interest" description="Disordered" evidence="2">
    <location>
        <begin position="241"/>
        <end position="263"/>
    </location>
</feature>
<feature type="region of interest" description="Disordered" evidence="2">
    <location>
        <begin position="387"/>
        <end position="441"/>
    </location>
</feature>
<dbReference type="PANTHER" id="PTHR13958:SF3">
    <property type="entry name" value="CAP-GLY DOMAIN-CONTAINING PROTEIN-RELATED"/>
    <property type="match status" value="1"/>
</dbReference>
<feature type="region of interest" description="Disordered" evidence="2">
    <location>
        <begin position="655"/>
        <end position="676"/>
    </location>
</feature>
<sequence length="1942" mass="218030">MNMEKPEEKPKVNISEKIQQTIRERERLQQELQAIIASGIRGPIDSVTPIPVTHNLIPESVNKVQIIKSYDPKHSERVKEPPVSPTKKSKTYNVEHARGYIKKQKDKRMEELRNRKVDTKLAAQLRKEKLEELRQKASEIVKKNVETKRARSKSREAPIVRSLSGNRTQRSLSRDNGGSESRLDPNLLCPPDPVYGLRKIEPKNGKENHEKINKPPALTKVTIPIDAELSKEKIVIHSSNRASRSRLMEPGKKPNLLCPPNPVSSEIQSIVAPNVKENERNNEMPPPEVPTMAGKNVSESLQPLETSASIKKSFQSQSKSDSRNKNLEIISNITLRRSNDNLSLLPELTPQWLQTQPPSSDPYNFINTVKRHLKYAVEEQKPNFVDVGVQGDLDSSKSSKKSDLKSFLSHRLRKGGPTITQPSTSDSDTSKNIPSISSESGTSLRKNAEFLRQSYVISDLKPLTDAPPNLDAKKIEDVRLNDGVNKVRKHLFKDFIEVSPSGKRDSFISGNCAKKSPNRIPLVTPMESDAKSSTNSELNKALQESQPISEVLSTNSENITCNEGSVKIIYGNCSKKFRSGICKPKSTELKQKIAFSLGQDSSSGIESSQKYTSLFSTLRPSTEDSHSKKKIQSLSKSSGTAEAYTKFSNDLSLNRKTHRRSIETQSHKNTSSESLDTIKSSLETSINQELLSDVTARRSITIRERYQEESEKQRNSSFESFTNNIISDLQNSATELVSGSSQSIHSEIENPHSSNKLESSLGIQKRSSSKHSQDLFKTKSENLIPKNTLKSRNLLSKSETNIYDHKETANLPKLSLNIGIGKTNRKVDNIVNLKNITIRSGDRNCDKFNSAHEIHLKFEAEIDLLTDFNQTIRRFSEIEKTFESLRIEKNNTEMVTKVLQNRDTQTSIASASASKNTPSETKSSENATVESDTPDNQQSLRLIQENQQSLNLTGASNMGFGLTSVNIEDTLLDNTDNTSSIMLKMTQTNFEESPRGGDFVSDENAVFRSVVGMSLKMFDQMIKDEDSRIENWKKVVKIREQALLDRTKGELVWLEMQKKQLIETGKLTEASVIKKKQRGIILKHQQERNEMQKLKQMQKQDSQNRKALLKRERNVIKYQMLTETPSKVKSFSHREKSDRRISGPFKVIQNSESTTTTVHSEGSALGTDLEVKSITTRTSMSHSLVNASETFNNNNINKDLEMLDLAVKRADKANVSTNDILLMKQTLLMREHALAKRRKAVEDLLQWHKKLLDEEKSIENMEKKIGTIISKIPNNKTLLPPDSNIPSEVPSTVEQPASLEKNTQSEESNQATYYSTDFEVDTAPQDSQNSDEQSSISSISQLIGDLGKIEENIMNLMPKESSNKEISETVEESVIFVDEIKSEEEETAPISVEPIVTENIISEEFIKESSSEEQNTVEEETISKEPTFINEEAIEILDETLEEHITDAISEQLESSKSPEPLLQIETIPIPSNEEDTSSPRQNEEIQDIPDPEPSTSHPSSSTQEEDISEESAEEAEDEHQNKTDEEKVAERGIQSIEEIPQATEVSQILSPIANNLEIEEIANDDSNIETSQNEDVASIIEAPSHQEVKSIVEEVVSLDTSGSSYSSDSAVVSPISSVTTPPTTASGSQKSPIDITKSPTDSPKHVEELLNLPKKDKSPRMQDLCLGTDTTFSREASSDTGSTLNGKGPFLLGSEAEELHRKQLAIEQEIKLLKEQQQKEAASPVYVREIPNKPPPPYTPPFKTKSPKSPSIIPATKDEIEQITEYSAKIIYKAYLSNNLDNISISDNTLNLIAKNIDKGCYKYIFDLCKEVARDHYSQFADDTGPTWMQLDRRITLAPAKPLDVNGLKKLMTKSLLELFGFENQHYKQDNAVMRWSKKKRDHVDQVLVQEMQAEESTWTNFDKDEALIKDRLTTEIMEILLKEAAMVIENAFQKKIGSNI</sequence>
<feature type="region of interest" description="Disordered" evidence="2">
    <location>
        <begin position="525"/>
        <end position="549"/>
    </location>
</feature>
<protein>
    <recommendedName>
        <fullName evidence="5">Centrosome-associated protein 350</fullName>
    </recommendedName>
</protein>
<feature type="region of interest" description="Disordered" evidence="2">
    <location>
        <begin position="144"/>
        <end position="190"/>
    </location>
</feature>
<keyword evidence="4" id="KW-1185">Reference proteome</keyword>
<feature type="region of interest" description="Disordered" evidence="2">
    <location>
        <begin position="1602"/>
        <end position="1646"/>
    </location>
</feature>
<feature type="compositionally biased region" description="Polar residues" evidence="2">
    <location>
        <begin position="1628"/>
        <end position="1642"/>
    </location>
</feature>
<evidence type="ECO:0008006" key="5">
    <source>
        <dbReference type="Google" id="ProtNLM"/>
    </source>
</evidence>
<feature type="compositionally biased region" description="Basic and acidic residues" evidence="2">
    <location>
        <begin position="144"/>
        <end position="158"/>
    </location>
</feature>
<name>A0A9P0GKQ4_9CUCU</name>
<reference evidence="3" key="1">
    <citation type="submission" date="2022-01" db="EMBL/GenBank/DDBJ databases">
        <authorList>
            <person name="King R."/>
        </authorList>
    </citation>
    <scope>NUCLEOTIDE SEQUENCE</scope>
</reference>
<feature type="region of interest" description="Disordered" evidence="2">
    <location>
        <begin position="1469"/>
        <end position="1545"/>
    </location>
</feature>
<dbReference type="Proteomes" id="UP001152799">
    <property type="component" value="Chromosome 7"/>
</dbReference>
<feature type="region of interest" description="Disordered" evidence="2">
    <location>
        <begin position="72"/>
        <end position="92"/>
    </location>
</feature>
<feature type="region of interest" description="Disordered" evidence="2">
    <location>
        <begin position="901"/>
        <end position="936"/>
    </location>
</feature>
<dbReference type="GO" id="GO:0008017">
    <property type="term" value="F:microtubule binding"/>
    <property type="evidence" value="ECO:0007669"/>
    <property type="project" value="InterPro"/>
</dbReference>
<feature type="compositionally biased region" description="Low complexity" evidence="2">
    <location>
        <begin position="307"/>
        <end position="319"/>
    </location>
</feature>
<feature type="compositionally biased region" description="Low complexity" evidence="2">
    <location>
        <begin position="1602"/>
        <end position="1627"/>
    </location>
</feature>
<feature type="compositionally biased region" description="Low complexity" evidence="2">
    <location>
        <begin position="1742"/>
        <end position="1752"/>
    </location>
</feature>
<dbReference type="GO" id="GO:0034453">
    <property type="term" value="P:microtubule anchoring"/>
    <property type="evidence" value="ECO:0007669"/>
    <property type="project" value="InterPro"/>
</dbReference>
<feature type="region of interest" description="Disordered" evidence="2">
    <location>
        <begin position="1722"/>
        <end position="1752"/>
    </location>
</feature>